<dbReference type="GO" id="GO:0008168">
    <property type="term" value="F:methyltransferase activity"/>
    <property type="evidence" value="ECO:0007669"/>
    <property type="project" value="UniProtKB-UniRule"/>
</dbReference>
<dbReference type="GO" id="GO:0032259">
    <property type="term" value="P:methylation"/>
    <property type="evidence" value="ECO:0007669"/>
    <property type="project" value="UniProtKB-KW"/>
</dbReference>
<dbReference type="Proteomes" id="UP000253570">
    <property type="component" value="Unassembled WGS sequence"/>
</dbReference>
<feature type="binding site" evidence="3 4">
    <location>
        <position position="281"/>
    </location>
    <ligand>
        <name>Zn(2+)</name>
        <dbReference type="ChEBI" id="CHEBI:29105"/>
    </ligand>
</feature>
<dbReference type="InterPro" id="IPR003726">
    <property type="entry name" value="HCY_dom"/>
</dbReference>
<dbReference type="EMBL" id="QOQD01000007">
    <property type="protein sequence ID" value="RCL73386.1"/>
    <property type="molecule type" value="Genomic_DNA"/>
</dbReference>
<dbReference type="PROSITE" id="PS50970">
    <property type="entry name" value="HCY"/>
    <property type="match status" value="1"/>
</dbReference>
<dbReference type="InterPro" id="IPR036589">
    <property type="entry name" value="HCY_dom_sf"/>
</dbReference>
<keyword evidence="3 4" id="KW-0862">Zinc</keyword>
<dbReference type="SUPFAM" id="SSF82282">
    <property type="entry name" value="Homocysteine S-methyltransferase"/>
    <property type="match status" value="1"/>
</dbReference>
<keyword evidence="2 4" id="KW-0808">Transferase</keyword>
<comment type="caution">
    <text evidence="6">The sequence shown here is derived from an EMBL/GenBank/DDBJ whole genome shotgun (WGS) entry which is preliminary data.</text>
</comment>
<dbReference type="InterPro" id="IPR017226">
    <property type="entry name" value="BHMT-like"/>
</dbReference>
<evidence type="ECO:0000256" key="3">
    <source>
        <dbReference type="PIRSR" id="PIRSR037505-2"/>
    </source>
</evidence>
<evidence type="ECO:0000313" key="6">
    <source>
        <dbReference type="EMBL" id="RCL73386.1"/>
    </source>
</evidence>
<dbReference type="PANTHER" id="PTHR11103">
    <property type="entry name" value="SLR1189 PROTEIN"/>
    <property type="match status" value="1"/>
</dbReference>
<proteinExistence type="predicted"/>
<protein>
    <submittedName>
        <fullName evidence="6">Homocysteine S-methyltransferase family protein</fullName>
    </submittedName>
</protein>
<evidence type="ECO:0000256" key="4">
    <source>
        <dbReference type="PROSITE-ProRule" id="PRU00333"/>
    </source>
</evidence>
<dbReference type="PIRSF" id="PIRSF037505">
    <property type="entry name" value="Betaine_HMT"/>
    <property type="match status" value="1"/>
</dbReference>
<reference evidence="6 7" key="1">
    <citation type="journal article" date="2018" name="Microbiome">
        <title>Fine metagenomic profile of the Mediterranean stratified and mixed water columns revealed by assembly and recruitment.</title>
        <authorList>
            <person name="Haro-Moreno J.M."/>
            <person name="Lopez-Perez M."/>
            <person name="De La Torre J.R."/>
            <person name="Picazo A."/>
            <person name="Camacho A."/>
            <person name="Rodriguez-Valera F."/>
        </authorList>
    </citation>
    <scope>NUCLEOTIDE SEQUENCE [LARGE SCALE GENOMIC DNA]</scope>
    <source>
        <strain evidence="6">MED-G57</strain>
    </source>
</reference>
<feature type="domain" description="Hcy-binding" evidence="5">
    <location>
        <begin position="1"/>
        <end position="296"/>
    </location>
</feature>
<accession>A0A368DPY7</accession>
<dbReference type="PANTHER" id="PTHR11103:SF18">
    <property type="entry name" value="SLR1189 PROTEIN"/>
    <property type="match status" value="1"/>
</dbReference>
<keyword evidence="3 4" id="KW-0479">Metal-binding</keyword>
<evidence type="ECO:0000256" key="2">
    <source>
        <dbReference type="ARBA" id="ARBA00022679"/>
    </source>
</evidence>
<dbReference type="AlphaFoldDB" id="A0A368DPY7"/>
<dbReference type="GO" id="GO:0009086">
    <property type="term" value="P:methionine biosynthetic process"/>
    <property type="evidence" value="ECO:0007669"/>
    <property type="project" value="InterPro"/>
</dbReference>
<keyword evidence="1 4" id="KW-0489">Methyltransferase</keyword>
<gene>
    <name evidence="6" type="ORF">DBW71_03810</name>
</gene>
<feature type="binding site" evidence="3 4">
    <location>
        <position position="210"/>
    </location>
    <ligand>
        <name>Zn(2+)</name>
        <dbReference type="ChEBI" id="CHEBI:29105"/>
    </ligand>
</feature>
<sequence>MKLSKNIILLDGGIGQEIYKRAHSPDSHTLWSLKIMIDNPDLVIKVHQDFITSGARVLSLNNYAATPSRLKKIGMYSSFGEMHQVAIKLLKLAIDKSPISRADIKVAGSLPPLVASYTSHDERPHKDLYDEYISLIDQQINDVDLFLAETLSSTKEILAVTDALQFYSLKKYISLTLDDNSPLKLRSGELLMDAVKLLKDRCADVILINCSRPETVSIALPILKNSGIVFGAYANGFSSVEKLEPGKNVNVLESRKDLDPAEYSKFAIDWAENGATFLGGCCEITPNHIQYLSKELVKNGYRISNYDL</sequence>
<evidence type="ECO:0000259" key="5">
    <source>
        <dbReference type="PROSITE" id="PS50970"/>
    </source>
</evidence>
<comment type="cofactor">
    <cofactor evidence="3">
        <name>Zn(2+)</name>
        <dbReference type="ChEBI" id="CHEBI:29105"/>
    </cofactor>
    <text evidence="3">Binds 1 zinc ion per subunit.</text>
</comment>
<evidence type="ECO:0000256" key="1">
    <source>
        <dbReference type="ARBA" id="ARBA00022603"/>
    </source>
</evidence>
<dbReference type="GO" id="GO:0008270">
    <property type="term" value="F:zinc ion binding"/>
    <property type="evidence" value="ECO:0007669"/>
    <property type="project" value="InterPro"/>
</dbReference>
<evidence type="ECO:0000313" key="7">
    <source>
        <dbReference type="Proteomes" id="UP000253570"/>
    </source>
</evidence>
<feature type="binding site" evidence="3 4">
    <location>
        <position position="282"/>
    </location>
    <ligand>
        <name>Zn(2+)</name>
        <dbReference type="ChEBI" id="CHEBI:29105"/>
    </ligand>
</feature>
<name>A0A368DPY7_9PROT</name>
<dbReference type="Pfam" id="PF02574">
    <property type="entry name" value="S-methyl_trans"/>
    <property type="match status" value="1"/>
</dbReference>
<organism evidence="6 7">
    <name type="scientific">PS1 clade bacterium</name>
    <dbReference type="NCBI Taxonomy" id="2175152"/>
    <lineage>
        <taxon>Bacteria</taxon>
        <taxon>Pseudomonadati</taxon>
        <taxon>Pseudomonadota</taxon>
        <taxon>Alphaproteobacteria</taxon>
        <taxon>PS1 clade</taxon>
    </lineage>
</organism>
<dbReference type="Gene3D" id="3.20.20.330">
    <property type="entry name" value="Homocysteine-binding-like domain"/>
    <property type="match status" value="1"/>
</dbReference>